<evidence type="ECO:0000313" key="2">
    <source>
        <dbReference type="EMBL" id="KAK3345319.1"/>
    </source>
</evidence>
<protein>
    <recommendedName>
        <fullName evidence="4">Secreted protein</fullName>
    </recommendedName>
</protein>
<dbReference type="EMBL" id="JAUEPP010000004">
    <property type="protein sequence ID" value="KAK3345319.1"/>
    <property type="molecule type" value="Genomic_DNA"/>
</dbReference>
<name>A0AAE0MRT5_9PEZI</name>
<dbReference type="AlphaFoldDB" id="A0AAE0MRT5"/>
<gene>
    <name evidence="2" type="ORF">B0H65DRAFT_509047</name>
</gene>
<comment type="caution">
    <text evidence="2">The sequence shown here is derived from an EMBL/GenBank/DDBJ whole genome shotgun (WGS) entry which is preliminary data.</text>
</comment>
<proteinExistence type="predicted"/>
<accession>A0AAE0MRT5</accession>
<evidence type="ECO:0000313" key="3">
    <source>
        <dbReference type="Proteomes" id="UP001278500"/>
    </source>
</evidence>
<organism evidence="2 3">
    <name type="scientific">Neurospora tetraspora</name>
    <dbReference type="NCBI Taxonomy" id="94610"/>
    <lineage>
        <taxon>Eukaryota</taxon>
        <taxon>Fungi</taxon>
        <taxon>Dikarya</taxon>
        <taxon>Ascomycota</taxon>
        <taxon>Pezizomycotina</taxon>
        <taxon>Sordariomycetes</taxon>
        <taxon>Sordariomycetidae</taxon>
        <taxon>Sordariales</taxon>
        <taxon>Sordariaceae</taxon>
        <taxon>Neurospora</taxon>
    </lineage>
</organism>
<feature type="signal peptide" evidence="1">
    <location>
        <begin position="1"/>
        <end position="18"/>
    </location>
</feature>
<dbReference type="GeneID" id="87865431"/>
<evidence type="ECO:0000256" key="1">
    <source>
        <dbReference type="SAM" id="SignalP"/>
    </source>
</evidence>
<sequence>MPVIQKFFLALTLGALRSQRMLCGVTRGERRYGYIRSHPSFHLSRLQLASPESLHLCGERGLCDYKRKCWEGFFHACLSRSLHPPISLVSHAQGRIPTCTPSSRITSTDSVEPRSATYRQRVIGFVSLRSPARRINRFALFYTRKDSWDDYLDDPAIDLAADI</sequence>
<reference evidence="2" key="1">
    <citation type="journal article" date="2023" name="Mol. Phylogenet. Evol.">
        <title>Genome-scale phylogeny and comparative genomics of the fungal order Sordariales.</title>
        <authorList>
            <person name="Hensen N."/>
            <person name="Bonometti L."/>
            <person name="Westerberg I."/>
            <person name="Brannstrom I.O."/>
            <person name="Guillou S."/>
            <person name="Cros-Aarteil S."/>
            <person name="Calhoun S."/>
            <person name="Haridas S."/>
            <person name="Kuo A."/>
            <person name="Mondo S."/>
            <person name="Pangilinan J."/>
            <person name="Riley R."/>
            <person name="LaButti K."/>
            <person name="Andreopoulos B."/>
            <person name="Lipzen A."/>
            <person name="Chen C."/>
            <person name="Yan M."/>
            <person name="Daum C."/>
            <person name="Ng V."/>
            <person name="Clum A."/>
            <person name="Steindorff A."/>
            <person name="Ohm R.A."/>
            <person name="Martin F."/>
            <person name="Silar P."/>
            <person name="Natvig D.O."/>
            <person name="Lalanne C."/>
            <person name="Gautier V."/>
            <person name="Ament-Velasquez S.L."/>
            <person name="Kruys A."/>
            <person name="Hutchinson M.I."/>
            <person name="Powell A.J."/>
            <person name="Barry K."/>
            <person name="Miller A.N."/>
            <person name="Grigoriev I.V."/>
            <person name="Debuchy R."/>
            <person name="Gladieux P."/>
            <person name="Hiltunen Thoren M."/>
            <person name="Johannesson H."/>
        </authorList>
    </citation>
    <scope>NUCLEOTIDE SEQUENCE</scope>
    <source>
        <strain evidence="2">CBS 560.94</strain>
    </source>
</reference>
<evidence type="ECO:0008006" key="4">
    <source>
        <dbReference type="Google" id="ProtNLM"/>
    </source>
</evidence>
<dbReference type="Proteomes" id="UP001278500">
    <property type="component" value="Unassembled WGS sequence"/>
</dbReference>
<dbReference type="RefSeq" id="XP_062681932.1">
    <property type="nucleotide sequence ID" value="XM_062828277.1"/>
</dbReference>
<keyword evidence="1" id="KW-0732">Signal</keyword>
<feature type="chain" id="PRO_5042042589" description="Secreted protein" evidence="1">
    <location>
        <begin position="19"/>
        <end position="163"/>
    </location>
</feature>
<reference evidence="2" key="2">
    <citation type="submission" date="2023-06" db="EMBL/GenBank/DDBJ databases">
        <authorList>
            <consortium name="Lawrence Berkeley National Laboratory"/>
            <person name="Haridas S."/>
            <person name="Hensen N."/>
            <person name="Bonometti L."/>
            <person name="Westerberg I."/>
            <person name="Brannstrom I.O."/>
            <person name="Guillou S."/>
            <person name="Cros-Aarteil S."/>
            <person name="Calhoun S."/>
            <person name="Kuo A."/>
            <person name="Mondo S."/>
            <person name="Pangilinan J."/>
            <person name="Riley R."/>
            <person name="Labutti K."/>
            <person name="Andreopoulos B."/>
            <person name="Lipzen A."/>
            <person name="Chen C."/>
            <person name="Yanf M."/>
            <person name="Daum C."/>
            <person name="Ng V."/>
            <person name="Clum A."/>
            <person name="Steindorff A."/>
            <person name="Ohm R."/>
            <person name="Martin F."/>
            <person name="Silar P."/>
            <person name="Natvig D."/>
            <person name="Lalanne C."/>
            <person name="Gautier V."/>
            <person name="Ament-Velasquez S.L."/>
            <person name="Kruys A."/>
            <person name="Hutchinson M.I."/>
            <person name="Powell A.J."/>
            <person name="Barry K."/>
            <person name="Miller A.N."/>
            <person name="Grigoriev I.V."/>
            <person name="Debuchy R."/>
            <person name="Gladieux P."/>
            <person name="Thoren M.H."/>
            <person name="Johannesson H."/>
        </authorList>
    </citation>
    <scope>NUCLEOTIDE SEQUENCE</scope>
    <source>
        <strain evidence="2">CBS 560.94</strain>
    </source>
</reference>
<keyword evidence="3" id="KW-1185">Reference proteome</keyword>